<gene>
    <name evidence="3" type="ORF">OHU27_34850</name>
</gene>
<evidence type="ECO:0000256" key="2">
    <source>
        <dbReference type="SAM" id="Phobius"/>
    </source>
</evidence>
<dbReference type="RefSeq" id="WP_406261706.1">
    <property type="nucleotide sequence ID" value="NZ_CP108125.1"/>
</dbReference>
<keyword evidence="2" id="KW-1133">Transmembrane helix</keyword>
<feature type="transmembrane region" description="Helical" evidence="2">
    <location>
        <begin position="74"/>
        <end position="95"/>
    </location>
</feature>
<dbReference type="EMBL" id="CP108125">
    <property type="protein sequence ID" value="WTO87346.1"/>
    <property type="molecule type" value="Genomic_DNA"/>
</dbReference>
<evidence type="ECO:0000313" key="4">
    <source>
        <dbReference type="Proteomes" id="UP001622690"/>
    </source>
</evidence>
<keyword evidence="2" id="KW-0812">Transmembrane</keyword>
<keyword evidence="2" id="KW-0472">Membrane</keyword>
<feature type="transmembrane region" description="Helical" evidence="2">
    <location>
        <begin position="20"/>
        <end position="44"/>
    </location>
</feature>
<dbReference type="Proteomes" id="UP001622690">
    <property type="component" value="Chromosome"/>
</dbReference>
<feature type="transmembrane region" description="Helical" evidence="2">
    <location>
        <begin position="101"/>
        <end position="123"/>
    </location>
</feature>
<dbReference type="Pfam" id="PF09656">
    <property type="entry name" value="PGPGW"/>
    <property type="match status" value="1"/>
</dbReference>
<sequence>MLKGGAVRRATALVTGGALLLTGVALLVLPGPGLLLVLAGLLVLSREFPGVRRYVDPVRDRALRAADDSVASPLRLAASVLAGAGLLAAGVTWGLRPRLPFGGWATGSGLILSGLVLLGLLLWSLNRARQARRAPTPATPPSRVGSGSGSEDTEHAVHGRPPTGAPPGDV</sequence>
<protein>
    <recommendedName>
        <fullName evidence="5">Transmembrane protein (PGPGW)</fullName>
    </recommendedName>
</protein>
<keyword evidence="4" id="KW-1185">Reference proteome</keyword>
<organism evidence="3 4">
    <name type="scientific">Streptomyces nigra</name>
    <dbReference type="NCBI Taxonomy" id="1827580"/>
    <lineage>
        <taxon>Bacteria</taxon>
        <taxon>Bacillati</taxon>
        <taxon>Actinomycetota</taxon>
        <taxon>Actinomycetes</taxon>
        <taxon>Kitasatosporales</taxon>
        <taxon>Streptomycetaceae</taxon>
        <taxon>Streptomyces</taxon>
    </lineage>
</organism>
<dbReference type="InterPro" id="IPR019099">
    <property type="entry name" value="Uncharacterised_PGPGW_TM"/>
</dbReference>
<reference evidence="3 4" key="1">
    <citation type="submission" date="2022-10" db="EMBL/GenBank/DDBJ databases">
        <title>The complete genomes of actinobacterial strains from the NBC collection.</title>
        <authorList>
            <person name="Joergensen T.S."/>
            <person name="Alvarez Arevalo M."/>
            <person name="Sterndorff E.B."/>
            <person name="Faurdal D."/>
            <person name="Vuksanovic O."/>
            <person name="Mourched A.-S."/>
            <person name="Charusanti P."/>
            <person name="Shaw S."/>
            <person name="Blin K."/>
            <person name="Weber T."/>
        </authorList>
    </citation>
    <scope>NUCLEOTIDE SEQUENCE [LARGE SCALE GENOMIC DNA]</scope>
    <source>
        <strain evidence="3 4">NBC_00206</strain>
    </source>
</reference>
<feature type="region of interest" description="Disordered" evidence="1">
    <location>
        <begin position="131"/>
        <end position="170"/>
    </location>
</feature>
<accession>A0ABZ1J535</accession>
<name>A0ABZ1J535_9ACTN</name>
<evidence type="ECO:0000256" key="1">
    <source>
        <dbReference type="SAM" id="MobiDB-lite"/>
    </source>
</evidence>
<evidence type="ECO:0008006" key="5">
    <source>
        <dbReference type="Google" id="ProtNLM"/>
    </source>
</evidence>
<evidence type="ECO:0000313" key="3">
    <source>
        <dbReference type="EMBL" id="WTO87346.1"/>
    </source>
</evidence>
<proteinExistence type="predicted"/>